<dbReference type="AlphaFoldDB" id="A0A4Z0PFM5"/>
<dbReference type="InterPro" id="IPR036520">
    <property type="entry name" value="UPF0759_sf"/>
</dbReference>
<dbReference type="EMBL" id="SRLD01000048">
    <property type="protein sequence ID" value="TGE13876.1"/>
    <property type="molecule type" value="Genomic_DNA"/>
</dbReference>
<organism evidence="1 2">
    <name type="scientific">Hymenobacter elongatus</name>
    <dbReference type="NCBI Taxonomy" id="877208"/>
    <lineage>
        <taxon>Bacteria</taxon>
        <taxon>Pseudomonadati</taxon>
        <taxon>Bacteroidota</taxon>
        <taxon>Cytophagia</taxon>
        <taxon>Cytophagales</taxon>
        <taxon>Hymenobacteraceae</taxon>
        <taxon>Hymenobacter</taxon>
    </lineage>
</organism>
<keyword evidence="2" id="KW-1185">Reference proteome</keyword>
<evidence type="ECO:0000313" key="2">
    <source>
        <dbReference type="Proteomes" id="UP000297739"/>
    </source>
</evidence>
<proteinExistence type="predicted"/>
<sequence>MPELYTSAYSPEFLQRIATEVAAIPTLMQAYLYFNNGIGGVGVADAKVMQRLLPPGQAASAVFQAAP</sequence>
<accession>A0A4Z0PFM5</accession>
<gene>
    <name evidence="1" type="ORF">E5J99_18650</name>
</gene>
<evidence type="ECO:0000313" key="1">
    <source>
        <dbReference type="EMBL" id="TGE13876.1"/>
    </source>
</evidence>
<protein>
    <submittedName>
        <fullName evidence="1">DUF72 domain-containing protein</fullName>
    </submittedName>
</protein>
<dbReference type="OrthoDB" id="9780310at2"/>
<name>A0A4Z0PFM5_9BACT</name>
<dbReference type="SUPFAM" id="SSF117396">
    <property type="entry name" value="TM1631-like"/>
    <property type="match status" value="1"/>
</dbReference>
<dbReference type="Proteomes" id="UP000297739">
    <property type="component" value="Unassembled WGS sequence"/>
</dbReference>
<comment type="caution">
    <text evidence="1">The sequence shown here is derived from an EMBL/GenBank/DDBJ whole genome shotgun (WGS) entry which is preliminary data.</text>
</comment>
<reference evidence="1 2" key="1">
    <citation type="submission" date="2019-04" db="EMBL/GenBank/DDBJ databases">
        <authorList>
            <person name="Feng G."/>
            <person name="Zhang J."/>
            <person name="Zhu H."/>
        </authorList>
    </citation>
    <scope>NUCLEOTIDE SEQUENCE [LARGE SCALE GENOMIC DNA]</scope>
    <source>
        <strain evidence="1 2">JCM 17223</strain>
    </source>
</reference>